<dbReference type="Gene3D" id="3.40.50.12280">
    <property type="match status" value="1"/>
</dbReference>
<keyword evidence="6" id="KW-0411">Iron-sulfur</keyword>
<comment type="caution">
    <text evidence="8">The sequence shown here is derived from an EMBL/GenBank/DDBJ whole genome shotgun (WGS) entry which is preliminary data.</text>
</comment>
<evidence type="ECO:0000259" key="7">
    <source>
        <dbReference type="Pfam" id="PF01058"/>
    </source>
</evidence>
<dbReference type="InterPro" id="IPR006137">
    <property type="entry name" value="NADH_UbQ_OxRdtase-like_20kDa"/>
</dbReference>
<dbReference type="Pfam" id="PF01058">
    <property type="entry name" value="Oxidored_q6"/>
    <property type="match status" value="1"/>
</dbReference>
<dbReference type="SUPFAM" id="SSF56770">
    <property type="entry name" value="HydA/Nqo6-like"/>
    <property type="match status" value="1"/>
</dbReference>
<protein>
    <submittedName>
        <fullName evidence="8">NADH-quinone oxidoreductase subunit NuoB</fullName>
        <ecNumber evidence="8">1.6.5.11</ecNumber>
    </submittedName>
</protein>
<accession>A0A7C1E8G7</accession>
<gene>
    <name evidence="8" type="primary">nuoB</name>
    <name evidence="8" type="ORF">ENO04_00615</name>
</gene>
<dbReference type="GO" id="GO:0016491">
    <property type="term" value="F:oxidoreductase activity"/>
    <property type="evidence" value="ECO:0007669"/>
    <property type="project" value="UniProtKB-KW"/>
</dbReference>
<evidence type="ECO:0000256" key="5">
    <source>
        <dbReference type="ARBA" id="ARBA00023004"/>
    </source>
</evidence>
<dbReference type="GO" id="GO:0051539">
    <property type="term" value="F:4 iron, 4 sulfur cluster binding"/>
    <property type="evidence" value="ECO:0007669"/>
    <property type="project" value="UniProtKB-KW"/>
</dbReference>
<feature type="domain" description="NADH:ubiquinone oxidoreductase-like 20kDa subunit" evidence="7">
    <location>
        <begin position="21"/>
        <end position="131"/>
    </location>
</feature>
<dbReference type="InterPro" id="IPR052375">
    <property type="entry name" value="Complex_I_20kDa-like"/>
</dbReference>
<keyword evidence="3" id="KW-0004">4Fe-4S</keyword>
<dbReference type="EC" id="1.6.5.11" evidence="8"/>
<evidence type="ECO:0000256" key="1">
    <source>
        <dbReference type="ARBA" id="ARBA00001966"/>
    </source>
</evidence>
<keyword evidence="8" id="KW-0560">Oxidoreductase</keyword>
<keyword evidence="5" id="KW-0408">Iron</keyword>
<dbReference type="EMBL" id="DSDY01000023">
    <property type="protein sequence ID" value="HDS10118.1"/>
    <property type="molecule type" value="Genomic_DNA"/>
</dbReference>
<comment type="cofactor">
    <cofactor evidence="1">
        <name>[4Fe-4S] cluster</name>
        <dbReference type="ChEBI" id="CHEBI:49883"/>
    </cofactor>
</comment>
<name>A0A7C1E8G7_9CREN</name>
<evidence type="ECO:0000256" key="6">
    <source>
        <dbReference type="ARBA" id="ARBA00023014"/>
    </source>
</evidence>
<evidence type="ECO:0000256" key="4">
    <source>
        <dbReference type="ARBA" id="ARBA00022723"/>
    </source>
</evidence>
<dbReference type="PANTHER" id="PTHR42989:SF1">
    <property type="entry name" value="FORMATE HYDROGENLYASE SUBUNIT 7-RELATED"/>
    <property type="match status" value="1"/>
</dbReference>
<evidence type="ECO:0000256" key="3">
    <source>
        <dbReference type="ARBA" id="ARBA00022485"/>
    </source>
</evidence>
<organism evidence="8">
    <name type="scientific">Fervidicoccus fontis</name>
    <dbReference type="NCBI Taxonomy" id="683846"/>
    <lineage>
        <taxon>Archaea</taxon>
        <taxon>Thermoproteota</taxon>
        <taxon>Thermoprotei</taxon>
        <taxon>Fervidicoccales</taxon>
        <taxon>Fervidicoccaceae</taxon>
        <taxon>Fervidicoccus</taxon>
    </lineage>
</organism>
<sequence length="147" mass="15921">MISKNIIKYSPWILHFNTGACNGCDIEFLAAITPAYDPERFGVRLAPNPRHADILVVTGALNKKSSERLKRLYELMPSPKYVIACGACAISGGVFAGSYSLRLKASDIVPVDLTIPGCPPRPEAILLGIKTLLERIGGGNGRTRKRV</sequence>
<comment type="similarity">
    <text evidence="2">Belongs to the complex I 20 kDa subunit family.</text>
</comment>
<dbReference type="AlphaFoldDB" id="A0A7C1E8G7"/>
<proteinExistence type="inferred from homology"/>
<evidence type="ECO:0000256" key="2">
    <source>
        <dbReference type="ARBA" id="ARBA00009173"/>
    </source>
</evidence>
<keyword evidence="4" id="KW-0479">Metal-binding</keyword>
<dbReference type="PANTHER" id="PTHR42989">
    <property type="entry name" value="HYDROGENASE-4 COMPONENT I"/>
    <property type="match status" value="1"/>
</dbReference>
<dbReference type="NCBIfam" id="NF005012">
    <property type="entry name" value="PRK06411.1"/>
    <property type="match status" value="1"/>
</dbReference>
<evidence type="ECO:0000313" key="8">
    <source>
        <dbReference type="EMBL" id="HDS10118.1"/>
    </source>
</evidence>
<dbReference type="GO" id="GO:0046872">
    <property type="term" value="F:metal ion binding"/>
    <property type="evidence" value="ECO:0007669"/>
    <property type="project" value="UniProtKB-KW"/>
</dbReference>
<reference evidence="8" key="1">
    <citation type="journal article" date="2020" name="mSystems">
        <title>Genome- and Community-Level Interaction Insights into Carbon Utilization and Element Cycling Functions of Hydrothermarchaeota in Hydrothermal Sediment.</title>
        <authorList>
            <person name="Zhou Z."/>
            <person name="Liu Y."/>
            <person name="Xu W."/>
            <person name="Pan J."/>
            <person name="Luo Z.H."/>
            <person name="Li M."/>
        </authorList>
    </citation>
    <scope>NUCLEOTIDE SEQUENCE [LARGE SCALE GENOMIC DNA]</scope>
    <source>
        <strain evidence="8">SpSt-123</strain>
    </source>
</reference>